<reference evidence="1" key="1">
    <citation type="submission" date="2020-04" db="EMBL/GenBank/DDBJ databases">
        <authorList>
            <person name="Chiriac C."/>
            <person name="Salcher M."/>
            <person name="Ghai R."/>
            <person name="Kavagutti S V."/>
        </authorList>
    </citation>
    <scope>NUCLEOTIDE SEQUENCE</scope>
</reference>
<proteinExistence type="predicted"/>
<name>A0A6J5LD99_9CAUD</name>
<organism evidence="1">
    <name type="scientific">uncultured Caudovirales phage</name>
    <dbReference type="NCBI Taxonomy" id="2100421"/>
    <lineage>
        <taxon>Viruses</taxon>
        <taxon>Duplodnaviria</taxon>
        <taxon>Heunggongvirae</taxon>
        <taxon>Uroviricota</taxon>
        <taxon>Caudoviricetes</taxon>
        <taxon>Peduoviridae</taxon>
        <taxon>Maltschvirus</taxon>
        <taxon>Maltschvirus maltsch</taxon>
    </lineage>
</organism>
<gene>
    <name evidence="1" type="ORF">UFOVP122_38</name>
</gene>
<protein>
    <submittedName>
        <fullName evidence="1">Uncharacterized protein</fullName>
    </submittedName>
</protein>
<dbReference type="EMBL" id="LR796248">
    <property type="protein sequence ID" value="CAB4130910.1"/>
    <property type="molecule type" value="Genomic_DNA"/>
</dbReference>
<sequence>MVDTVGTQTLLDGERLVIQKFTNISDGTGETNVVKVNVSALAPNSRGIACTGVKINKIWATTHGLEVRILWEATTPIMAWVLPQNTNYHMCFGEHFGGLTNNAGATGNTGNITFTTLDQSAGDMYSIVLECIKIYG</sequence>
<accession>A0A6J5LD99</accession>
<evidence type="ECO:0000313" key="1">
    <source>
        <dbReference type="EMBL" id="CAB4130910.1"/>
    </source>
</evidence>